<dbReference type="GO" id="GO:0016020">
    <property type="term" value="C:membrane"/>
    <property type="evidence" value="ECO:0007669"/>
    <property type="project" value="UniProtKB-SubCell"/>
</dbReference>
<evidence type="ECO:0000256" key="5">
    <source>
        <dbReference type="SAM" id="Coils"/>
    </source>
</evidence>
<feature type="region of interest" description="Disordered" evidence="6">
    <location>
        <begin position="346"/>
        <end position="379"/>
    </location>
</feature>
<feature type="transmembrane region" description="Helical" evidence="7">
    <location>
        <begin position="231"/>
        <end position="250"/>
    </location>
</feature>
<dbReference type="Pfam" id="PF00211">
    <property type="entry name" value="Guanylate_cyc"/>
    <property type="match status" value="1"/>
</dbReference>
<dbReference type="EMBL" id="CAJJDP010000010">
    <property type="protein sequence ID" value="CAD8139915.1"/>
    <property type="molecule type" value="Genomic_DNA"/>
</dbReference>
<dbReference type="GO" id="GO:0005216">
    <property type="term" value="F:monoatomic ion channel activity"/>
    <property type="evidence" value="ECO:0007669"/>
    <property type="project" value="InterPro"/>
</dbReference>
<dbReference type="GO" id="GO:0009190">
    <property type="term" value="P:cyclic nucleotide biosynthetic process"/>
    <property type="evidence" value="ECO:0007669"/>
    <property type="project" value="InterPro"/>
</dbReference>
<feature type="compositionally biased region" description="Polar residues" evidence="6">
    <location>
        <begin position="442"/>
        <end position="453"/>
    </location>
</feature>
<feature type="domain" description="Guanylate cyclase" evidence="8">
    <location>
        <begin position="734"/>
        <end position="893"/>
    </location>
</feature>
<name>A0A8S1SHB6_PAROT</name>
<dbReference type="PANTHER" id="PTHR43336">
    <property type="entry name" value="OXYGEN SENSOR HISTIDINE KINASE RESPONSE REGULATOR DEVS/DOSS"/>
    <property type="match status" value="1"/>
</dbReference>
<sequence>MMDSDRMSERYQNNGHNNNIFRDTEQNFLPLQVVDNFNKQLAEVKQEPIEQQVVDQPINSELQRGNMAQLFTDKPLCLPIVQKKLSSLDQENDEVDEISQKKNRQMSSQNMESGSDGRSSQNKSGQQRQFMAKKTIRRMNSKIKARQSVILPRALTTSITTRISHFVESLPFSILMAIVTLYALFGDDIRVLTVNKDGDDAFFVLTIICMVCFILEIVFTCVCKHEYICNFYFWLDVISTATMFLDIGWITDEWYSGDVTNASSIKTIGSASKVARKAARVIRVIRLVRLVKLYKHARQQIQKQQQKALLRQLLRQAQLSQEEKMKKQQQQQQMIQESQQQQSQLQIQQRIHQQSQQYLSQSQNPHQPNNEEEQALQIQSQQNMIGSGKIKNNQLNQSQMSGNSVPPNQQIQKPISSQDGSEGSNNQFSKSPGKSTPGKSGQQTNSQGESSMTGEIDSKESNVGQQLSDLVMRRVITIILAVLISIPLISFDTYQEKINSYDSGIFRISQFKDKQNVKEILIKQYAEFHQGQIYPIQAVHILVNGSWVNYNYQKYPDYFEYTALSPDQYRFTDLQYYIQTSQNGTLLAYSAADLVSYNQTNSILSIFQTIFVCIVLALSALLFNKDVEDLVIEPIETMMKQIELIAANPLEAVNIEEQEDLVIEELEKSQDHKKLKEKEIERTMETYILQRLIMKVGALLAVGFGEAGSEIIAENIKKGGGVDPMIPGKKIMAIFGFCDIRNFTDATEVLQQEVMVFVNEIAEIVHSAVNSFSGSANKNIGDAFLLVWKYDQFDYHPDPSNPQKLLLRDTKLIKQKGDMAVLAFLKIITSVSISKKLEKYKKHPGLNARMKDYSVKMGFGLHMGWGIEGAIGSSFKIDASYLSPNVNMASRLEAATKQFGSIILISGIFREHLTEACQKQLRLIDIVTVKGSIEPMKIYTIDLSIKSLLKGIKEPIDKYDISKLTQREAKKYRVVQRYQRNQLIKKVENDQIQVADLFQSDQELVLARAPFKPEFYETWDQGFQFYINGQWEKALPIFTKTLSMIPEHKDGPSNTLLEVLHSNGNKAPNYWKGYRELTEK</sequence>
<feature type="region of interest" description="Disordered" evidence="6">
    <location>
        <begin position="89"/>
        <end position="131"/>
    </location>
</feature>
<evidence type="ECO:0000313" key="9">
    <source>
        <dbReference type="EMBL" id="CAD8139915.1"/>
    </source>
</evidence>
<accession>A0A8S1SHB6</accession>
<dbReference type="Pfam" id="PF00520">
    <property type="entry name" value="Ion_trans"/>
    <property type="match status" value="1"/>
</dbReference>
<dbReference type="AlphaFoldDB" id="A0A8S1SHB6"/>
<feature type="compositionally biased region" description="Polar residues" evidence="6">
    <location>
        <begin position="394"/>
        <end position="428"/>
    </location>
</feature>
<evidence type="ECO:0000256" key="6">
    <source>
        <dbReference type="SAM" id="MobiDB-lite"/>
    </source>
</evidence>
<feature type="coiled-coil region" evidence="5">
    <location>
        <begin position="287"/>
        <end position="330"/>
    </location>
</feature>
<evidence type="ECO:0000256" key="4">
    <source>
        <dbReference type="ARBA" id="ARBA00023136"/>
    </source>
</evidence>
<dbReference type="InterPro" id="IPR001054">
    <property type="entry name" value="A/G_cyclase"/>
</dbReference>
<protein>
    <recommendedName>
        <fullName evidence="8">Guanylate cyclase domain-containing protein</fullName>
    </recommendedName>
</protein>
<evidence type="ECO:0000256" key="2">
    <source>
        <dbReference type="ARBA" id="ARBA00022692"/>
    </source>
</evidence>
<dbReference type="Proteomes" id="UP000683925">
    <property type="component" value="Unassembled WGS sequence"/>
</dbReference>
<dbReference type="PANTHER" id="PTHR43336:SF3">
    <property type="entry name" value="GUANYLATE CYCLASE DOMAIN-CONTAINING PROTEIN"/>
    <property type="match status" value="1"/>
</dbReference>
<reference evidence="9" key="1">
    <citation type="submission" date="2021-01" db="EMBL/GenBank/DDBJ databases">
        <authorList>
            <consortium name="Genoscope - CEA"/>
            <person name="William W."/>
        </authorList>
    </citation>
    <scope>NUCLEOTIDE SEQUENCE</scope>
</reference>
<keyword evidence="5" id="KW-0175">Coiled coil</keyword>
<feature type="region of interest" description="Disordered" evidence="6">
    <location>
        <begin position="394"/>
        <end position="463"/>
    </location>
</feature>
<dbReference type="OMA" id="GWITDEW"/>
<evidence type="ECO:0000256" key="7">
    <source>
        <dbReference type="SAM" id="Phobius"/>
    </source>
</evidence>
<comment type="subcellular location">
    <subcellularLocation>
        <location evidence="1">Membrane</location>
        <topology evidence="1">Multi-pass membrane protein</topology>
    </subcellularLocation>
</comment>
<keyword evidence="4 7" id="KW-0472">Membrane</keyword>
<evidence type="ECO:0000256" key="3">
    <source>
        <dbReference type="ARBA" id="ARBA00022989"/>
    </source>
</evidence>
<feature type="transmembrane region" description="Helical" evidence="7">
    <location>
        <begin position="201"/>
        <end position="219"/>
    </location>
</feature>
<keyword evidence="10" id="KW-1185">Reference proteome</keyword>
<feature type="compositionally biased region" description="Polar residues" evidence="6">
    <location>
        <begin position="105"/>
        <end position="129"/>
    </location>
</feature>
<dbReference type="PROSITE" id="PS50125">
    <property type="entry name" value="GUANYLATE_CYCLASE_2"/>
    <property type="match status" value="1"/>
</dbReference>
<keyword evidence="2 7" id="KW-0812">Transmembrane</keyword>
<dbReference type="OrthoDB" id="60033at2759"/>
<evidence type="ECO:0000313" key="10">
    <source>
        <dbReference type="Proteomes" id="UP000683925"/>
    </source>
</evidence>
<organism evidence="9 10">
    <name type="scientific">Paramecium octaurelia</name>
    <dbReference type="NCBI Taxonomy" id="43137"/>
    <lineage>
        <taxon>Eukaryota</taxon>
        <taxon>Sar</taxon>
        <taxon>Alveolata</taxon>
        <taxon>Ciliophora</taxon>
        <taxon>Intramacronucleata</taxon>
        <taxon>Oligohymenophorea</taxon>
        <taxon>Peniculida</taxon>
        <taxon>Parameciidae</taxon>
        <taxon>Paramecium</taxon>
    </lineage>
</organism>
<comment type="caution">
    <text evidence="9">The sequence shown here is derived from an EMBL/GenBank/DDBJ whole genome shotgun (WGS) entry which is preliminary data.</text>
</comment>
<dbReference type="CDD" id="cd07302">
    <property type="entry name" value="CHD"/>
    <property type="match status" value="1"/>
</dbReference>
<dbReference type="InterPro" id="IPR005821">
    <property type="entry name" value="Ion_trans_dom"/>
</dbReference>
<feature type="compositionally biased region" description="Low complexity" evidence="6">
    <location>
        <begin position="346"/>
        <end position="363"/>
    </location>
</feature>
<gene>
    <name evidence="9" type="ORF">POCTA_138.1.T0110136</name>
</gene>
<evidence type="ECO:0000256" key="1">
    <source>
        <dbReference type="ARBA" id="ARBA00004141"/>
    </source>
</evidence>
<feature type="transmembrane region" description="Helical" evidence="7">
    <location>
        <begin position="166"/>
        <end position="185"/>
    </location>
</feature>
<evidence type="ECO:0000259" key="8">
    <source>
        <dbReference type="PROSITE" id="PS50125"/>
    </source>
</evidence>
<feature type="compositionally biased region" description="Low complexity" evidence="6">
    <location>
        <begin position="429"/>
        <end position="441"/>
    </location>
</feature>
<proteinExistence type="predicted"/>
<keyword evidence="3 7" id="KW-1133">Transmembrane helix</keyword>
<dbReference type="GO" id="GO:0035556">
    <property type="term" value="P:intracellular signal transduction"/>
    <property type="evidence" value="ECO:0007669"/>
    <property type="project" value="InterPro"/>
</dbReference>